<dbReference type="EMBL" id="JAKHLF010000005">
    <property type="protein sequence ID" value="MCZ3844744.1"/>
    <property type="molecule type" value="Genomic_DNA"/>
</dbReference>
<comment type="caution">
    <text evidence="5">The sequence shown here is derived from an EMBL/GenBank/DDBJ whole genome shotgun (WGS) entry which is preliminary data.</text>
</comment>
<sequence length="246" mass="28758">MQLHDFETFIYLYETRSINLTAKITGYAQSNITARLKKIEEEYRLLLFQRTYQGLVPTEAGTEFYKYAKKVIDLTDDFLKTVTKTSKSQNIVMPKLLFDWLIVEHNDYDIVKDNITVLTSSQITEIEKPKYDTIITYASFSHEDYHQVGVGYLIADFYTNSLSKDIPIIVNSDHNCPFRIRTLKIIKNKKIIELASWDNIIELVKKGKGIALLPKYIGEREKLICLSDKREVRIPYKKYSRNQCSM</sequence>
<organism evidence="5 6">
    <name type="scientific">Lactobacillus mulieris</name>
    <dbReference type="NCBI Taxonomy" id="2508708"/>
    <lineage>
        <taxon>Bacteria</taxon>
        <taxon>Bacillati</taxon>
        <taxon>Bacillota</taxon>
        <taxon>Bacilli</taxon>
        <taxon>Lactobacillales</taxon>
        <taxon>Lactobacillaceae</taxon>
        <taxon>Lactobacillus</taxon>
    </lineage>
</organism>
<comment type="similarity">
    <text evidence="1">Belongs to the LysR transcriptional regulatory family.</text>
</comment>
<dbReference type="RefSeq" id="WP_006586073.1">
    <property type="nucleotide sequence ID" value="NZ_CABMGH010000066.1"/>
</dbReference>
<dbReference type="InterPro" id="IPR036390">
    <property type="entry name" value="WH_DNA-bd_sf"/>
</dbReference>
<dbReference type="PANTHER" id="PTHR30126">
    <property type="entry name" value="HTH-TYPE TRANSCRIPTIONAL REGULATOR"/>
    <property type="match status" value="1"/>
</dbReference>
<dbReference type="Proteomes" id="UP001213015">
    <property type="component" value="Unassembled WGS sequence"/>
</dbReference>
<keyword evidence="2" id="KW-0805">Transcription regulation</keyword>
<dbReference type="GeneID" id="97458762"/>
<reference evidence="5" key="1">
    <citation type="submission" date="2022-01" db="EMBL/GenBank/DDBJ databases">
        <title>VMRC isolate genome collection.</title>
        <authorList>
            <person name="France M."/>
            <person name="Rutt L."/>
            <person name="Humphrys M."/>
            <person name="Ravel J."/>
        </authorList>
    </citation>
    <scope>NUCLEOTIDE SEQUENCE</scope>
    <source>
        <strain evidence="5">C0127B5</strain>
    </source>
</reference>
<proteinExistence type="inferred from homology"/>
<dbReference type="InterPro" id="IPR036388">
    <property type="entry name" value="WH-like_DNA-bd_sf"/>
</dbReference>
<evidence type="ECO:0000256" key="1">
    <source>
        <dbReference type="ARBA" id="ARBA00009437"/>
    </source>
</evidence>
<keyword evidence="3" id="KW-0804">Transcription</keyword>
<dbReference type="PANTHER" id="PTHR30126:SF93">
    <property type="entry name" value="HTH LYSR-TYPE DOMAIN-CONTAINING PROTEIN"/>
    <property type="match status" value="1"/>
</dbReference>
<evidence type="ECO:0000313" key="5">
    <source>
        <dbReference type="EMBL" id="MCZ3844744.1"/>
    </source>
</evidence>
<evidence type="ECO:0000259" key="4">
    <source>
        <dbReference type="PROSITE" id="PS50931"/>
    </source>
</evidence>
<dbReference type="GO" id="GO:0000976">
    <property type="term" value="F:transcription cis-regulatory region binding"/>
    <property type="evidence" value="ECO:0007669"/>
    <property type="project" value="TreeGrafter"/>
</dbReference>
<dbReference type="InterPro" id="IPR000847">
    <property type="entry name" value="LysR_HTH_N"/>
</dbReference>
<evidence type="ECO:0000256" key="3">
    <source>
        <dbReference type="ARBA" id="ARBA00023163"/>
    </source>
</evidence>
<protein>
    <submittedName>
        <fullName evidence="5">LysR family transcriptional regulator</fullName>
    </submittedName>
</protein>
<feature type="domain" description="HTH lysR-type" evidence="4">
    <location>
        <begin position="1"/>
        <end position="58"/>
    </location>
</feature>
<evidence type="ECO:0000313" key="6">
    <source>
        <dbReference type="Proteomes" id="UP001213015"/>
    </source>
</evidence>
<dbReference type="Gene3D" id="1.10.10.10">
    <property type="entry name" value="Winged helix-like DNA-binding domain superfamily/Winged helix DNA-binding domain"/>
    <property type="match status" value="1"/>
</dbReference>
<dbReference type="SUPFAM" id="SSF46785">
    <property type="entry name" value="Winged helix' DNA-binding domain"/>
    <property type="match status" value="1"/>
</dbReference>
<dbReference type="PROSITE" id="PS50931">
    <property type="entry name" value="HTH_LYSR"/>
    <property type="match status" value="1"/>
</dbReference>
<name>A0AAP3M3Q5_9LACO</name>
<dbReference type="GO" id="GO:0003700">
    <property type="term" value="F:DNA-binding transcription factor activity"/>
    <property type="evidence" value="ECO:0007669"/>
    <property type="project" value="InterPro"/>
</dbReference>
<evidence type="ECO:0000256" key="2">
    <source>
        <dbReference type="ARBA" id="ARBA00023015"/>
    </source>
</evidence>
<dbReference type="Pfam" id="PF00126">
    <property type="entry name" value="HTH_1"/>
    <property type="match status" value="1"/>
</dbReference>
<gene>
    <name evidence="5" type="ORF">L2422_04315</name>
</gene>
<accession>A0AAP3M3Q5</accession>
<dbReference type="AlphaFoldDB" id="A0AAP3M3Q5"/>